<dbReference type="GO" id="GO:0005819">
    <property type="term" value="C:spindle"/>
    <property type="evidence" value="ECO:0007669"/>
    <property type="project" value="UniProtKB-SubCell"/>
</dbReference>
<comment type="similarity">
    <text evidence="8">Belongs to the CCDC69 family.</text>
</comment>
<dbReference type="InterPro" id="IPR051293">
    <property type="entry name" value="MTUS1/CCDC69"/>
</dbReference>
<protein>
    <submittedName>
        <fullName evidence="10">Coiled-coil domain containing 69</fullName>
    </submittedName>
</protein>
<dbReference type="AlphaFoldDB" id="A0A8C5MPA1"/>
<dbReference type="GO" id="GO:0030496">
    <property type="term" value="C:midbody"/>
    <property type="evidence" value="ECO:0007669"/>
    <property type="project" value="UniProtKB-SubCell"/>
</dbReference>
<evidence type="ECO:0000313" key="10">
    <source>
        <dbReference type="Ensembl" id="ENSLLEP00000016168.1"/>
    </source>
</evidence>
<evidence type="ECO:0000256" key="8">
    <source>
        <dbReference type="ARBA" id="ARBA00038407"/>
    </source>
</evidence>
<keyword evidence="7" id="KW-0449">Lipoprotein</keyword>
<comment type="subcellular location">
    <subcellularLocation>
        <location evidence="1">Cytoplasm</location>
        <location evidence="1">Cytoskeleton</location>
        <location evidence="1">Spindle</location>
    </subcellularLocation>
    <subcellularLocation>
        <location evidence="2">Midbody</location>
    </subcellularLocation>
</comment>
<dbReference type="Ensembl" id="ENSLLET00000016784.1">
    <property type="protein sequence ID" value="ENSLLEP00000016168.1"/>
    <property type="gene ID" value="ENSLLEG00000010300.1"/>
</dbReference>
<evidence type="ECO:0000256" key="4">
    <source>
        <dbReference type="ARBA" id="ARBA00022707"/>
    </source>
</evidence>
<evidence type="ECO:0000256" key="5">
    <source>
        <dbReference type="ARBA" id="ARBA00023054"/>
    </source>
</evidence>
<evidence type="ECO:0000256" key="1">
    <source>
        <dbReference type="ARBA" id="ARBA00004186"/>
    </source>
</evidence>
<name>A0A8C5MPA1_9ANUR</name>
<sequence>MHPKKEKPNRAPTSHRKKANKLFLYLSRFCSSLVPEARKKKQKEVSHELNDLTGPYQSDKDLLQRLTEHEQEIKAILQKHNEEKAAMAEVHMANMDKRTQELLAQAQKDANAEMEKCLSEQALILKKELEERCTELQKSFDQEKALLTETYEKVTSSLQETVDELNSQLASFQEKIKRVEESVLNQGYKKHIQDHGSPGTFWEQELQSLYFVIEMKRELIHGQEKKLQSQETTMDRNLVLEEKVRRMEHESEALRVQIQNQAAITISLTEKLLATQTTLEKERHLCEELQRDKEQHLYRAINGDGHPPFSLSTSTNEVSMMVT</sequence>
<proteinExistence type="inferred from homology"/>
<dbReference type="GO" id="GO:0005634">
    <property type="term" value="C:nucleus"/>
    <property type="evidence" value="ECO:0007669"/>
    <property type="project" value="TreeGrafter"/>
</dbReference>
<reference evidence="10" key="2">
    <citation type="submission" date="2025-09" db="UniProtKB">
        <authorList>
            <consortium name="Ensembl"/>
        </authorList>
    </citation>
    <scope>IDENTIFICATION</scope>
</reference>
<dbReference type="Proteomes" id="UP000694569">
    <property type="component" value="Unplaced"/>
</dbReference>
<dbReference type="PANTHER" id="PTHR24200">
    <property type="entry name" value="TOUCAN, ISOFORM A"/>
    <property type="match status" value="1"/>
</dbReference>
<evidence type="ECO:0000256" key="2">
    <source>
        <dbReference type="ARBA" id="ARBA00004214"/>
    </source>
</evidence>
<dbReference type="PANTHER" id="PTHR24200:SF6">
    <property type="entry name" value="COILED-COIL DOMAIN-CONTAINING PROTEIN 69"/>
    <property type="match status" value="1"/>
</dbReference>
<keyword evidence="4" id="KW-0519">Myristate</keyword>
<feature type="coiled-coil region" evidence="9">
    <location>
        <begin position="119"/>
        <end position="182"/>
    </location>
</feature>
<keyword evidence="3" id="KW-0963">Cytoplasm</keyword>
<dbReference type="GeneTree" id="ENSGT00950000183026"/>
<reference evidence="10" key="1">
    <citation type="submission" date="2025-08" db="UniProtKB">
        <authorList>
            <consortium name="Ensembl"/>
        </authorList>
    </citation>
    <scope>IDENTIFICATION</scope>
</reference>
<evidence type="ECO:0000256" key="6">
    <source>
        <dbReference type="ARBA" id="ARBA00023212"/>
    </source>
</evidence>
<evidence type="ECO:0000256" key="7">
    <source>
        <dbReference type="ARBA" id="ARBA00023288"/>
    </source>
</evidence>
<evidence type="ECO:0000256" key="3">
    <source>
        <dbReference type="ARBA" id="ARBA00022490"/>
    </source>
</evidence>
<evidence type="ECO:0000256" key="9">
    <source>
        <dbReference type="SAM" id="Coils"/>
    </source>
</evidence>
<dbReference type="GO" id="GO:0008017">
    <property type="term" value="F:microtubule binding"/>
    <property type="evidence" value="ECO:0007669"/>
    <property type="project" value="TreeGrafter"/>
</dbReference>
<feature type="coiled-coil region" evidence="9">
    <location>
        <begin position="59"/>
        <end position="86"/>
    </location>
</feature>
<dbReference type="OrthoDB" id="10038993at2759"/>
<organism evidence="10 11">
    <name type="scientific">Leptobrachium leishanense</name>
    <name type="common">Leishan spiny toad</name>
    <dbReference type="NCBI Taxonomy" id="445787"/>
    <lineage>
        <taxon>Eukaryota</taxon>
        <taxon>Metazoa</taxon>
        <taxon>Chordata</taxon>
        <taxon>Craniata</taxon>
        <taxon>Vertebrata</taxon>
        <taxon>Euteleostomi</taxon>
        <taxon>Amphibia</taxon>
        <taxon>Batrachia</taxon>
        <taxon>Anura</taxon>
        <taxon>Pelobatoidea</taxon>
        <taxon>Megophryidae</taxon>
        <taxon>Leptobrachium</taxon>
    </lineage>
</organism>
<evidence type="ECO:0000313" key="11">
    <source>
        <dbReference type="Proteomes" id="UP000694569"/>
    </source>
</evidence>
<gene>
    <name evidence="10" type="primary">CCDC69</name>
</gene>
<keyword evidence="5 9" id="KW-0175">Coiled coil</keyword>
<dbReference type="GO" id="GO:0005737">
    <property type="term" value="C:cytoplasm"/>
    <property type="evidence" value="ECO:0007669"/>
    <property type="project" value="TreeGrafter"/>
</dbReference>
<keyword evidence="6" id="KW-0206">Cytoskeleton</keyword>
<keyword evidence="11" id="KW-1185">Reference proteome</keyword>
<accession>A0A8C5MPA1</accession>